<dbReference type="AlphaFoldDB" id="A0AAD9PC26"/>
<organism evidence="4 5">
    <name type="scientific">Ridgeia piscesae</name>
    <name type="common">Tubeworm</name>
    <dbReference type="NCBI Taxonomy" id="27915"/>
    <lineage>
        <taxon>Eukaryota</taxon>
        <taxon>Metazoa</taxon>
        <taxon>Spiralia</taxon>
        <taxon>Lophotrochozoa</taxon>
        <taxon>Annelida</taxon>
        <taxon>Polychaeta</taxon>
        <taxon>Sedentaria</taxon>
        <taxon>Canalipalpata</taxon>
        <taxon>Sabellida</taxon>
        <taxon>Siboglinidae</taxon>
        <taxon>Ridgeia</taxon>
    </lineage>
</organism>
<keyword evidence="1 3" id="KW-0732">Signal</keyword>
<sequence>MDSLLVALVFALAISSVGAIKCYKCGDILRVNSTEDCLDNFKAGNSSTMETCEGAVCLKTKIIMLGLVQLVQRHCGEKDVTNSLEYSEYKCRTSKEPMTYCACNTPFCNGASSVSVSISFLVTACLAVLVKCSLW</sequence>
<feature type="signal peptide" evidence="3">
    <location>
        <begin position="1"/>
        <end position="19"/>
    </location>
</feature>
<dbReference type="InterPro" id="IPR031424">
    <property type="entry name" value="QVR-like"/>
</dbReference>
<evidence type="ECO:0000313" key="4">
    <source>
        <dbReference type="EMBL" id="KAK2191944.1"/>
    </source>
</evidence>
<dbReference type="Pfam" id="PF17064">
    <property type="entry name" value="QVR"/>
    <property type="match status" value="1"/>
</dbReference>
<gene>
    <name evidence="4" type="ORF">NP493_42g08046</name>
</gene>
<dbReference type="InterPro" id="IPR050975">
    <property type="entry name" value="Sleep_regulator"/>
</dbReference>
<keyword evidence="2" id="KW-0325">Glycoprotein</keyword>
<dbReference type="PANTHER" id="PTHR33562:SF28">
    <property type="entry name" value="PROTEIN QUIVER"/>
    <property type="match status" value="1"/>
</dbReference>
<dbReference type="GO" id="GO:0030431">
    <property type="term" value="P:sleep"/>
    <property type="evidence" value="ECO:0007669"/>
    <property type="project" value="InterPro"/>
</dbReference>
<evidence type="ECO:0000256" key="2">
    <source>
        <dbReference type="ARBA" id="ARBA00023180"/>
    </source>
</evidence>
<keyword evidence="5" id="KW-1185">Reference proteome</keyword>
<dbReference type="EMBL" id="JAODUO010000042">
    <property type="protein sequence ID" value="KAK2191944.1"/>
    <property type="molecule type" value="Genomic_DNA"/>
</dbReference>
<protein>
    <recommendedName>
        <fullName evidence="6">Protein sleepless</fullName>
    </recommendedName>
</protein>
<proteinExistence type="predicted"/>
<evidence type="ECO:0008006" key="6">
    <source>
        <dbReference type="Google" id="ProtNLM"/>
    </source>
</evidence>
<evidence type="ECO:0000313" key="5">
    <source>
        <dbReference type="Proteomes" id="UP001209878"/>
    </source>
</evidence>
<dbReference type="InterPro" id="IPR045860">
    <property type="entry name" value="Snake_toxin-like_sf"/>
</dbReference>
<dbReference type="GO" id="GO:0032222">
    <property type="term" value="P:regulation of synaptic transmission, cholinergic"/>
    <property type="evidence" value="ECO:0007669"/>
    <property type="project" value="InterPro"/>
</dbReference>
<evidence type="ECO:0000256" key="3">
    <source>
        <dbReference type="SAM" id="SignalP"/>
    </source>
</evidence>
<dbReference type="Proteomes" id="UP001209878">
    <property type="component" value="Unassembled WGS sequence"/>
</dbReference>
<dbReference type="CDD" id="cd00117">
    <property type="entry name" value="TFP"/>
    <property type="match status" value="1"/>
</dbReference>
<comment type="caution">
    <text evidence="4">The sequence shown here is derived from an EMBL/GenBank/DDBJ whole genome shotgun (WGS) entry which is preliminary data.</text>
</comment>
<dbReference type="SUPFAM" id="SSF57302">
    <property type="entry name" value="Snake toxin-like"/>
    <property type="match status" value="1"/>
</dbReference>
<name>A0AAD9PC26_RIDPI</name>
<dbReference type="PANTHER" id="PTHR33562">
    <property type="entry name" value="ATILLA, ISOFORM B-RELATED-RELATED"/>
    <property type="match status" value="1"/>
</dbReference>
<reference evidence="4" key="1">
    <citation type="journal article" date="2023" name="Mol. Biol. Evol.">
        <title>Third-Generation Sequencing Reveals the Adaptive Role of the Epigenome in Three Deep-Sea Polychaetes.</title>
        <authorList>
            <person name="Perez M."/>
            <person name="Aroh O."/>
            <person name="Sun Y."/>
            <person name="Lan Y."/>
            <person name="Juniper S.K."/>
            <person name="Young C.R."/>
            <person name="Angers B."/>
            <person name="Qian P.Y."/>
        </authorList>
    </citation>
    <scope>NUCLEOTIDE SEQUENCE</scope>
    <source>
        <strain evidence="4">R07B-5</strain>
    </source>
</reference>
<feature type="chain" id="PRO_5042152541" description="Protein sleepless" evidence="3">
    <location>
        <begin position="20"/>
        <end position="135"/>
    </location>
</feature>
<accession>A0AAD9PC26</accession>
<evidence type="ECO:0000256" key="1">
    <source>
        <dbReference type="ARBA" id="ARBA00022729"/>
    </source>
</evidence>